<accession>A0A1C5JLC4</accession>
<organism evidence="1 2">
    <name type="scientific">Micromonospora halophytica</name>
    <dbReference type="NCBI Taxonomy" id="47864"/>
    <lineage>
        <taxon>Bacteria</taxon>
        <taxon>Bacillati</taxon>
        <taxon>Actinomycetota</taxon>
        <taxon>Actinomycetes</taxon>
        <taxon>Micromonosporales</taxon>
        <taxon>Micromonosporaceae</taxon>
        <taxon>Micromonospora</taxon>
    </lineage>
</organism>
<dbReference type="OrthoDB" id="9794948at2"/>
<keyword evidence="2" id="KW-1185">Reference proteome</keyword>
<dbReference type="AlphaFoldDB" id="A0A1C5JLC4"/>
<dbReference type="SUPFAM" id="SSF50475">
    <property type="entry name" value="FMN-binding split barrel"/>
    <property type="match status" value="1"/>
</dbReference>
<dbReference type="Proteomes" id="UP000199408">
    <property type="component" value="Unassembled WGS sequence"/>
</dbReference>
<dbReference type="STRING" id="47864.GA0070560_1393"/>
<evidence type="ECO:0000313" key="2">
    <source>
        <dbReference type="Proteomes" id="UP000199408"/>
    </source>
</evidence>
<protein>
    <submittedName>
        <fullName evidence="1">Negative transcriptional regulator, PaiB family</fullName>
    </submittedName>
</protein>
<dbReference type="EMBL" id="FMDN01000039">
    <property type="protein sequence ID" value="SCG71121.1"/>
    <property type="molecule type" value="Genomic_DNA"/>
</dbReference>
<sequence length="217" mass="23432">MFVPRSFAVEDAGPVVELMRSNPLACFVLGGESPSVSHLPVVFADDDERDDLAGITLLTHMNRQNPLWGSLSDGARVLVVFQGPHGYVSPTVYGVSPAAPTWNFTVVHAHGVVRLLGAGEPALRVVKRTVQVLEGRFGAGWDMTGSLGYFERIVHAVGALEIHVDAVQSMFKLSQDQPVELQSKVAAAFAGSGRGTHRELAEQMYTHLRLKADVDGF</sequence>
<dbReference type="Gene3D" id="2.30.110.10">
    <property type="entry name" value="Electron Transport, Fmn-binding Protein, Chain A"/>
    <property type="match status" value="1"/>
</dbReference>
<dbReference type="PANTHER" id="PTHR35802">
    <property type="entry name" value="PROTEASE SYNTHASE AND SPORULATION PROTEIN PAI 2"/>
    <property type="match status" value="1"/>
</dbReference>
<evidence type="ECO:0000313" key="1">
    <source>
        <dbReference type="EMBL" id="SCG71121.1"/>
    </source>
</evidence>
<dbReference type="PIRSF" id="PIRSF010372">
    <property type="entry name" value="PaiB"/>
    <property type="match status" value="1"/>
</dbReference>
<reference evidence="2" key="1">
    <citation type="submission" date="2016-06" db="EMBL/GenBank/DDBJ databases">
        <authorList>
            <person name="Varghese N."/>
        </authorList>
    </citation>
    <scope>NUCLEOTIDE SEQUENCE [LARGE SCALE GENOMIC DNA]</scope>
    <source>
        <strain evidence="2">DSM 43171</strain>
    </source>
</reference>
<gene>
    <name evidence="1" type="ORF">GA0070560_1393</name>
</gene>
<dbReference type="Pfam" id="PF04299">
    <property type="entry name" value="FMN_bind_2"/>
    <property type="match status" value="1"/>
</dbReference>
<dbReference type="InterPro" id="IPR007396">
    <property type="entry name" value="TR_PAI2-type"/>
</dbReference>
<proteinExistence type="predicted"/>
<dbReference type="InterPro" id="IPR012349">
    <property type="entry name" value="Split_barrel_FMN-bd"/>
</dbReference>
<dbReference type="PANTHER" id="PTHR35802:SF1">
    <property type="entry name" value="PROTEASE SYNTHASE AND SPORULATION PROTEIN PAI 2"/>
    <property type="match status" value="1"/>
</dbReference>
<name>A0A1C5JLC4_9ACTN</name>